<organism evidence="1 2">
    <name type="scientific">Edaphobacter aggregans</name>
    <dbReference type="NCBI Taxonomy" id="570835"/>
    <lineage>
        <taxon>Bacteria</taxon>
        <taxon>Pseudomonadati</taxon>
        <taxon>Acidobacteriota</taxon>
        <taxon>Terriglobia</taxon>
        <taxon>Terriglobales</taxon>
        <taxon>Acidobacteriaceae</taxon>
        <taxon>Edaphobacter</taxon>
    </lineage>
</organism>
<accession>A0A428MQL5</accession>
<dbReference type="EMBL" id="RSDW01000001">
    <property type="protein sequence ID" value="RSL19201.1"/>
    <property type="molecule type" value="Genomic_DNA"/>
</dbReference>
<dbReference type="Pfam" id="PF13557">
    <property type="entry name" value="Phenol_MetA_deg"/>
    <property type="match status" value="1"/>
</dbReference>
<dbReference type="InterPro" id="IPR025737">
    <property type="entry name" value="FApF"/>
</dbReference>
<reference evidence="1 2" key="1">
    <citation type="submission" date="2018-12" db="EMBL/GenBank/DDBJ databases">
        <title>Sequencing of bacterial isolates from soil warming experiment in Harvard Forest, Massachusetts, USA.</title>
        <authorList>
            <person name="Deangelis K."/>
        </authorList>
    </citation>
    <scope>NUCLEOTIDE SEQUENCE [LARGE SCALE GENOMIC DNA]</scope>
    <source>
        <strain evidence="1 2">EB153</strain>
    </source>
</reference>
<evidence type="ECO:0000313" key="2">
    <source>
        <dbReference type="Proteomes" id="UP000269669"/>
    </source>
</evidence>
<dbReference type="Proteomes" id="UP000269669">
    <property type="component" value="Unassembled WGS sequence"/>
</dbReference>
<name>A0A428MQL5_9BACT</name>
<proteinExistence type="predicted"/>
<sequence>MNLGGKESEVVSKDCVPSSFAVFCLVMTIWTMIAPGKAQVRGVYPLGMTATNSGVTPEPGFTYSNAFLFYSRDHLKGANGEVVATGQNSVLMDMNSFVWVSKKKIGMLGSPVYSFVATLPIANNSLTSNAQGAISGGGGFADSYYQPFILGWKTKRVDARAIYGFLAPTGRFDASSNSNVGSGYWTHCVAGGESFYLTDNKATSISAFELYEFHGVQEGTGIHPGQALNLDYSLMHTVPLKSDLRLQLGLVGYQQWQTTDKSGPTITPDQAKAHYRVNSLGFASNVMLPARKVSLGLKYFREFSNRSTLQGYSLQISAAVSF</sequence>
<dbReference type="AlphaFoldDB" id="A0A428MQL5"/>
<gene>
    <name evidence="1" type="ORF">EDE15_4855</name>
</gene>
<keyword evidence="2" id="KW-1185">Reference proteome</keyword>
<dbReference type="RefSeq" id="WP_260473051.1">
    <property type="nucleotide sequence ID" value="NZ_RSDW01000001.1"/>
</dbReference>
<comment type="caution">
    <text evidence="1">The sequence shown here is derived from an EMBL/GenBank/DDBJ whole genome shotgun (WGS) entry which is preliminary data.</text>
</comment>
<protein>
    <submittedName>
        <fullName evidence="1">Uncharacterized protein</fullName>
    </submittedName>
</protein>
<evidence type="ECO:0000313" key="1">
    <source>
        <dbReference type="EMBL" id="RSL19201.1"/>
    </source>
</evidence>